<feature type="coiled-coil region" evidence="1">
    <location>
        <begin position="45"/>
        <end position="72"/>
    </location>
</feature>
<name>A0A914YH62_9BILA</name>
<keyword evidence="1" id="KW-0175">Coiled coil</keyword>
<keyword evidence="2" id="KW-1185">Reference proteome</keyword>
<reference evidence="3" key="1">
    <citation type="submission" date="2022-11" db="UniProtKB">
        <authorList>
            <consortium name="WormBaseParasite"/>
        </authorList>
    </citation>
    <scope>IDENTIFICATION</scope>
</reference>
<evidence type="ECO:0000313" key="2">
    <source>
        <dbReference type="Proteomes" id="UP000887577"/>
    </source>
</evidence>
<proteinExistence type="predicted"/>
<accession>A0A914YH62</accession>
<dbReference type="AlphaFoldDB" id="A0A914YH62"/>
<dbReference type="Proteomes" id="UP000887577">
    <property type="component" value="Unplaced"/>
</dbReference>
<evidence type="ECO:0000313" key="3">
    <source>
        <dbReference type="WBParaSite" id="PSU_v2.g18801.t1"/>
    </source>
</evidence>
<sequence>MVTKFISFSSNILVNGISDLDNRYFSLFGSFPSNSVGRPLNSSVLIKSDEEMLEENENKENKEKDVENVFQQQLKIVKII</sequence>
<protein>
    <submittedName>
        <fullName evidence="3">Uncharacterized protein</fullName>
    </submittedName>
</protein>
<evidence type="ECO:0000256" key="1">
    <source>
        <dbReference type="SAM" id="Coils"/>
    </source>
</evidence>
<organism evidence="2 3">
    <name type="scientific">Panagrolaimus superbus</name>
    <dbReference type="NCBI Taxonomy" id="310955"/>
    <lineage>
        <taxon>Eukaryota</taxon>
        <taxon>Metazoa</taxon>
        <taxon>Ecdysozoa</taxon>
        <taxon>Nematoda</taxon>
        <taxon>Chromadorea</taxon>
        <taxon>Rhabditida</taxon>
        <taxon>Tylenchina</taxon>
        <taxon>Panagrolaimomorpha</taxon>
        <taxon>Panagrolaimoidea</taxon>
        <taxon>Panagrolaimidae</taxon>
        <taxon>Panagrolaimus</taxon>
    </lineage>
</organism>
<dbReference type="WBParaSite" id="PSU_v2.g18801.t1">
    <property type="protein sequence ID" value="PSU_v2.g18801.t1"/>
    <property type="gene ID" value="PSU_v2.g18801"/>
</dbReference>